<accession>A0A3E1F0J5</accession>
<keyword evidence="1" id="KW-0472">Membrane</keyword>
<keyword evidence="1" id="KW-0812">Transmembrane</keyword>
<dbReference type="EMBL" id="QURB01000002">
    <property type="protein sequence ID" value="RFC55237.1"/>
    <property type="molecule type" value="Genomic_DNA"/>
</dbReference>
<proteinExistence type="predicted"/>
<feature type="transmembrane region" description="Helical" evidence="1">
    <location>
        <begin position="171"/>
        <end position="191"/>
    </location>
</feature>
<sequence>MIVLVLKFLLAHILGDFVFQSSRWVQHKRRYKVKSTKLYLHLLIHAIFLIVVFQFDFSYWKGFTIILVSHYVIDLGKLYANDRFNNITLFFIDQLLHLFIIFGVVYLYQPEIMSSIELFTPNILLLTIAILLVTNVTSIVMRVLISKWKPEENNHESLQNAGAYIGMLERLFIFGFIILDYWEGIGFLLAAKSVFRFGDLSNAKDRKLTEYILIGTLFSFGLAMLIGLGYQYIQTMI</sequence>
<organism evidence="2 3">
    <name type="scientific">Brumimicrobium aurantiacum</name>
    <dbReference type="NCBI Taxonomy" id="1737063"/>
    <lineage>
        <taxon>Bacteria</taxon>
        <taxon>Pseudomonadati</taxon>
        <taxon>Bacteroidota</taxon>
        <taxon>Flavobacteriia</taxon>
        <taxon>Flavobacteriales</taxon>
        <taxon>Crocinitomicaceae</taxon>
        <taxon>Brumimicrobium</taxon>
    </lineage>
</organism>
<keyword evidence="3" id="KW-1185">Reference proteome</keyword>
<dbReference type="AlphaFoldDB" id="A0A3E1F0J5"/>
<feature type="transmembrane region" description="Helical" evidence="1">
    <location>
        <begin position="87"/>
        <end position="108"/>
    </location>
</feature>
<dbReference type="InterPro" id="IPR021737">
    <property type="entry name" value="Phage_phiKZ_Orf197"/>
</dbReference>
<dbReference type="RefSeq" id="WP_116880217.1">
    <property type="nucleotide sequence ID" value="NZ_QURB01000002.1"/>
</dbReference>
<dbReference type="OrthoDB" id="8536716at2"/>
<gene>
    <name evidence="2" type="ORF">DXU93_05295</name>
</gene>
<comment type="caution">
    <text evidence="2">The sequence shown here is derived from an EMBL/GenBank/DDBJ whole genome shotgun (WGS) entry which is preliminary data.</text>
</comment>
<evidence type="ECO:0000313" key="3">
    <source>
        <dbReference type="Proteomes" id="UP000257127"/>
    </source>
</evidence>
<feature type="transmembrane region" description="Helical" evidence="1">
    <location>
        <begin position="38"/>
        <end position="57"/>
    </location>
</feature>
<feature type="transmembrane region" description="Helical" evidence="1">
    <location>
        <begin position="123"/>
        <end position="145"/>
    </location>
</feature>
<feature type="transmembrane region" description="Helical" evidence="1">
    <location>
        <begin position="211"/>
        <end position="233"/>
    </location>
</feature>
<evidence type="ECO:0000313" key="2">
    <source>
        <dbReference type="EMBL" id="RFC55237.1"/>
    </source>
</evidence>
<dbReference type="Pfam" id="PF11750">
    <property type="entry name" value="DUF3307"/>
    <property type="match status" value="1"/>
</dbReference>
<reference evidence="2 3" key="1">
    <citation type="submission" date="2018-08" db="EMBL/GenBank/DDBJ databases">
        <title>The draft genome squence of Brumimicrobium sp. N62.</title>
        <authorList>
            <person name="Du Z.-J."/>
            <person name="Luo H.-R."/>
        </authorList>
    </citation>
    <scope>NUCLEOTIDE SEQUENCE [LARGE SCALE GENOMIC DNA]</scope>
    <source>
        <strain evidence="2 3">N62</strain>
    </source>
</reference>
<dbReference type="Proteomes" id="UP000257127">
    <property type="component" value="Unassembled WGS sequence"/>
</dbReference>
<protein>
    <submittedName>
        <fullName evidence="2">DUF3307 domain-containing protein</fullName>
    </submittedName>
</protein>
<keyword evidence="1" id="KW-1133">Transmembrane helix</keyword>
<name>A0A3E1F0J5_9FLAO</name>
<evidence type="ECO:0000256" key="1">
    <source>
        <dbReference type="SAM" id="Phobius"/>
    </source>
</evidence>